<evidence type="ECO:0000313" key="2">
    <source>
        <dbReference type="EMBL" id="CAE7268690.1"/>
    </source>
</evidence>
<dbReference type="AlphaFoldDB" id="A0A812MHS0"/>
<keyword evidence="1" id="KW-0677">Repeat</keyword>
<reference evidence="2" key="1">
    <citation type="submission" date="2021-02" db="EMBL/GenBank/DDBJ databases">
        <authorList>
            <person name="Dougan E. K."/>
            <person name="Rhodes N."/>
            <person name="Thang M."/>
            <person name="Chan C."/>
        </authorList>
    </citation>
    <scope>NUCLEOTIDE SEQUENCE</scope>
</reference>
<dbReference type="PANTHER" id="PTHR47447">
    <property type="entry name" value="OS03G0856100 PROTEIN"/>
    <property type="match status" value="1"/>
</dbReference>
<dbReference type="Proteomes" id="UP000604046">
    <property type="component" value="Unassembled WGS sequence"/>
</dbReference>
<dbReference type="EMBL" id="CAJNDS010001635">
    <property type="protein sequence ID" value="CAE7268690.1"/>
    <property type="molecule type" value="Genomic_DNA"/>
</dbReference>
<evidence type="ECO:0008006" key="4">
    <source>
        <dbReference type="Google" id="ProtNLM"/>
    </source>
</evidence>
<name>A0A812MHS0_9DINO</name>
<accession>A0A812MHS0</accession>
<dbReference type="Gene3D" id="1.25.40.10">
    <property type="entry name" value="Tetratricopeptide repeat domain"/>
    <property type="match status" value="3"/>
</dbReference>
<dbReference type="InterPro" id="IPR011990">
    <property type="entry name" value="TPR-like_helical_dom_sf"/>
</dbReference>
<gene>
    <name evidence="2" type="ORF">SNAT2548_LOCUS14254</name>
</gene>
<comment type="caution">
    <text evidence="2">The sequence shown here is derived from an EMBL/GenBank/DDBJ whole genome shotgun (WGS) entry which is preliminary data.</text>
</comment>
<dbReference type="PANTHER" id="PTHR47447:SF17">
    <property type="entry name" value="OS12G0638900 PROTEIN"/>
    <property type="match status" value="1"/>
</dbReference>
<protein>
    <recommendedName>
        <fullName evidence="4">Pentatricopeptide repeat-containing protein, chloroplastic</fullName>
    </recommendedName>
</protein>
<keyword evidence="3" id="KW-1185">Reference proteome</keyword>
<proteinExistence type="predicted"/>
<sequence length="549" mass="58995">MQSAGVQPNVIHTNAAAKACARGSQWVLVLQLLRAADGIEPDVISYNTAIAACGPSGHWRPAVDLLAAARCHALATDVVSYTAALSSLEKGTFWSAALGAFRSLTEQMLEPTQISLNSALSAWARPNHWPSALRLLSAAAEKRIRPDTVSFATTSSSAPWQNAGGLLAALRVLGLRWEGMPNRGPWRLATACTTQADVDSAAFRAVVQACAAERSWEASVAMWRRAQQADLITHNSVLKSLEGHWVLAQFFLCSMKGAHLRPSAVTKSTMVSHMAGSRGWLQTMQLLSRSGSKTASIFSVNSAITTCSHELWHVAVRLVAQTYDSRMGPDTITYNSAVNVMEDAGQWQLAGCLMQEAIEVKLESTASSFRGAIAATTSRSLWRPALALWRHAEQVGLDGTRTAALQACQSAQRWQWALAAFSTLEAPSLRDCNCALSLCADSNSSPLALQVLRSMPLCQLRADVVSFNSAMGACGDGSWQLAAWLLQVMAATSLDRNAISFGSAIDSCGRFATWHAAVELCSRAARLGGFQFTVLMAEKRGEEGCHQEQ</sequence>
<evidence type="ECO:0000313" key="3">
    <source>
        <dbReference type="Proteomes" id="UP000604046"/>
    </source>
</evidence>
<dbReference type="OrthoDB" id="10348160at2759"/>
<evidence type="ECO:0000256" key="1">
    <source>
        <dbReference type="ARBA" id="ARBA00022737"/>
    </source>
</evidence>
<organism evidence="2 3">
    <name type="scientific">Symbiodinium natans</name>
    <dbReference type="NCBI Taxonomy" id="878477"/>
    <lineage>
        <taxon>Eukaryota</taxon>
        <taxon>Sar</taxon>
        <taxon>Alveolata</taxon>
        <taxon>Dinophyceae</taxon>
        <taxon>Suessiales</taxon>
        <taxon>Symbiodiniaceae</taxon>
        <taxon>Symbiodinium</taxon>
    </lineage>
</organism>